<dbReference type="RefSeq" id="WP_194563412.1">
    <property type="nucleotide sequence ID" value="NZ_JADKPV010000006.1"/>
</dbReference>
<dbReference type="InterPro" id="IPR017850">
    <property type="entry name" value="Alkaline_phosphatase_core_sf"/>
</dbReference>
<dbReference type="InterPro" id="IPR002591">
    <property type="entry name" value="Phosphodiest/P_Trfase"/>
</dbReference>
<evidence type="ECO:0000313" key="2">
    <source>
        <dbReference type="Proteomes" id="UP000622653"/>
    </source>
</evidence>
<accession>A0A8J7G5S4</accession>
<gene>
    <name evidence="1" type="ORF">IRY55_11205</name>
</gene>
<dbReference type="PANTHER" id="PTHR10151:SF120">
    <property type="entry name" value="BIS(5'-ADENOSYL)-TRIPHOSPHATASE"/>
    <property type="match status" value="1"/>
</dbReference>
<name>A0A8J7G5S4_9BACL</name>
<reference evidence="1" key="1">
    <citation type="submission" date="2020-11" db="EMBL/GenBank/DDBJ databases">
        <title>Multidrug resistant novel bacterium Savagea serpentis sp. nov., isolated from the scats of a vine snake (Ahaetulla nasuta).</title>
        <authorList>
            <person name="Venkata Ramana V."/>
            <person name="Vikas Patil S."/>
            <person name="Yogita Lugani V."/>
        </authorList>
    </citation>
    <scope>NUCLEOTIDE SEQUENCE</scope>
    <source>
        <strain evidence="1">SN6</strain>
    </source>
</reference>
<dbReference type="SUPFAM" id="SSF53649">
    <property type="entry name" value="Alkaline phosphatase-like"/>
    <property type="match status" value="1"/>
</dbReference>
<dbReference type="GO" id="GO:0016787">
    <property type="term" value="F:hydrolase activity"/>
    <property type="evidence" value="ECO:0007669"/>
    <property type="project" value="UniProtKB-ARBA"/>
</dbReference>
<protein>
    <submittedName>
        <fullName evidence="1">Alkaline phosphatase family protein</fullName>
    </submittedName>
</protein>
<dbReference type="PANTHER" id="PTHR10151">
    <property type="entry name" value="ECTONUCLEOTIDE PYROPHOSPHATASE/PHOSPHODIESTERASE"/>
    <property type="match status" value="1"/>
</dbReference>
<dbReference type="Gene3D" id="3.40.720.10">
    <property type="entry name" value="Alkaline Phosphatase, subunit A"/>
    <property type="match status" value="1"/>
</dbReference>
<evidence type="ECO:0000313" key="1">
    <source>
        <dbReference type="EMBL" id="MBF4501932.1"/>
    </source>
</evidence>
<organism evidence="1 2">
    <name type="scientific">Savagea serpentis</name>
    <dbReference type="NCBI Taxonomy" id="2785297"/>
    <lineage>
        <taxon>Bacteria</taxon>
        <taxon>Bacillati</taxon>
        <taxon>Bacillota</taxon>
        <taxon>Bacilli</taxon>
        <taxon>Bacillales</taxon>
        <taxon>Caryophanaceae</taxon>
        <taxon>Savagea</taxon>
    </lineage>
</organism>
<keyword evidence="2" id="KW-1185">Reference proteome</keyword>
<dbReference type="Proteomes" id="UP000622653">
    <property type="component" value="Unassembled WGS sequence"/>
</dbReference>
<dbReference type="EMBL" id="JADKPV010000006">
    <property type="protein sequence ID" value="MBF4501932.1"/>
    <property type="molecule type" value="Genomic_DNA"/>
</dbReference>
<sequence length="282" mass="31877">MRINRVIYIVLDGLRYDVACSHMGYLHHLVEYEKMSRLRVESELPSLSRPLYETLLTGTPPYIHGITTNATIRRSTEVSMFDLVVKAGGTTAAFAYHWVSELYSRAPFQPMTDRIQHNPDGAIHYGSFYFEDHYPDTHLFAEASCWIEAERPDFVYIHSMNIDDAGHREGAHSRLYQDAVLRADQCLAHCLPRWMELGYDIVVTSDHGMTEAHNHGGTTQADREVPLFIASSRYVTQVSDTCVKQVDVAPFVATLLGVPHSPAMTAHQSIPLKEEQRDGLVT</sequence>
<proteinExistence type="predicted"/>
<dbReference type="Pfam" id="PF01663">
    <property type="entry name" value="Phosphodiest"/>
    <property type="match status" value="1"/>
</dbReference>
<comment type="caution">
    <text evidence="1">The sequence shown here is derived from an EMBL/GenBank/DDBJ whole genome shotgun (WGS) entry which is preliminary data.</text>
</comment>
<dbReference type="AlphaFoldDB" id="A0A8J7G5S4"/>